<name>A0A514CEJ9_9BACT</name>
<gene>
    <name evidence="1" type="ORF">FKX85_04115</name>
</gene>
<dbReference type="EMBL" id="CP041253">
    <property type="protein sequence ID" value="QDH78265.1"/>
    <property type="molecule type" value="Genomic_DNA"/>
</dbReference>
<organism evidence="1 2">
    <name type="scientific">Echinicola soli</name>
    <dbReference type="NCBI Taxonomy" id="2591634"/>
    <lineage>
        <taxon>Bacteria</taxon>
        <taxon>Pseudomonadati</taxon>
        <taxon>Bacteroidota</taxon>
        <taxon>Cytophagia</taxon>
        <taxon>Cytophagales</taxon>
        <taxon>Cyclobacteriaceae</taxon>
        <taxon>Echinicola</taxon>
    </lineage>
</organism>
<proteinExistence type="predicted"/>
<dbReference type="Proteomes" id="UP000316614">
    <property type="component" value="Chromosome"/>
</dbReference>
<evidence type="ECO:0000313" key="1">
    <source>
        <dbReference type="EMBL" id="QDH78265.1"/>
    </source>
</evidence>
<protein>
    <submittedName>
        <fullName evidence="1">Uncharacterized protein</fullName>
    </submittedName>
</protein>
<sequence length="429" mass="49090">MRPLFKDRIASVKIHLLSFFCLFQLQFSCGTIPDLVPPATPDQVQNVFDELDSRYVFASALSSILSDADIRKFIKAKVMEQFDGDYNFLYIQAKDEAIGGSALSGRTLKQALSETSAEKKPIFEHFEFDPLLQIAIRGIPGAAENWDPDTYQPLVLYIPEKTDPDKAPFLPAITPSGELIEFNHKEASEMPVILIDINERIIKTPKEIVLGEKTSFYDGNVAPYFSDHQFNYFLITQLSNSNTEPNTEGSQEGQTKERQYAHFFEKELLEAFKFTTHRALINAVPWLDGKPELRFFVIWNIHSIANIDYFHKWLPMSKDRSRYKDCGFLGGCTTEWVDSGESLFHWDLNAHSETVVYHWFEVDAGRNDNFRYIYSNNVMGVNDVPQKMQITLRGIDSNDDDLGNTKVNFYDELKTVYSTGIIDFSLGIK</sequence>
<dbReference type="RefSeq" id="WP_141613523.1">
    <property type="nucleotide sequence ID" value="NZ_CP041253.1"/>
</dbReference>
<evidence type="ECO:0000313" key="2">
    <source>
        <dbReference type="Proteomes" id="UP000316614"/>
    </source>
</evidence>
<reference evidence="1 2" key="1">
    <citation type="submission" date="2019-06" db="EMBL/GenBank/DDBJ databases">
        <title>Echinicola alkalisoli sp. nov. isolated from saline soil.</title>
        <authorList>
            <person name="Sun J.-Q."/>
            <person name="Xu L."/>
        </authorList>
    </citation>
    <scope>NUCLEOTIDE SEQUENCE [LARGE SCALE GENOMIC DNA]</scope>
    <source>
        <strain evidence="1 2">LN3S3</strain>
    </source>
</reference>
<dbReference type="KEGG" id="echi:FKX85_04115"/>
<dbReference type="OrthoDB" id="1394868at2"/>
<keyword evidence="2" id="KW-1185">Reference proteome</keyword>
<accession>A0A514CEJ9</accession>
<dbReference type="AlphaFoldDB" id="A0A514CEJ9"/>